<dbReference type="InterPro" id="IPR029058">
    <property type="entry name" value="AB_hydrolase_fold"/>
</dbReference>
<reference evidence="4" key="1">
    <citation type="submission" date="2015-01" db="EMBL/GenBank/DDBJ databases">
        <title>Transcriptome Assembly of Fopius arisanus.</title>
        <authorList>
            <person name="Geib S."/>
        </authorList>
    </citation>
    <scope>NUCLEOTIDE SEQUENCE</scope>
</reference>
<dbReference type="Gene3D" id="3.40.50.1820">
    <property type="entry name" value="alpha/beta hydrolase"/>
    <property type="match status" value="1"/>
</dbReference>
<feature type="domain" description="Serine hydrolase" evidence="3">
    <location>
        <begin position="8"/>
        <end position="208"/>
    </location>
</feature>
<dbReference type="PANTHER" id="PTHR48070:SF6">
    <property type="entry name" value="ESTERASE OVCA2"/>
    <property type="match status" value="1"/>
</dbReference>
<reference evidence="6" key="2">
    <citation type="submission" date="2025-04" db="UniProtKB">
        <authorList>
            <consortium name="RefSeq"/>
        </authorList>
    </citation>
    <scope>IDENTIFICATION</scope>
    <source>
        <strain evidence="6">USDA-PBARC FA_bdor</strain>
        <tissue evidence="6">Whole organism</tissue>
    </source>
</reference>
<gene>
    <name evidence="4" type="primary">ovca2</name>
    <name evidence="6" type="synonym">LOC105267709</name>
    <name evidence="4" type="ORF">g.18840</name>
</gene>
<dbReference type="SUPFAM" id="SSF53474">
    <property type="entry name" value="alpha/beta-Hydrolases"/>
    <property type="match status" value="1"/>
</dbReference>
<dbReference type="RefSeq" id="XP_011305058.1">
    <property type="nucleotide sequence ID" value="XM_011306756.1"/>
</dbReference>
<dbReference type="Proteomes" id="UP000694866">
    <property type="component" value="Unplaced"/>
</dbReference>
<dbReference type="AlphaFoldDB" id="A0A0C9RP59"/>
<protein>
    <submittedName>
        <fullName evidence="6">Ovarian cancer-associated gene 2 protein homolog</fullName>
    </submittedName>
    <submittedName>
        <fullName evidence="4">Ovca2 protein</fullName>
    </submittedName>
</protein>
<dbReference type="Pfam" id="PF03959">
    <property type="entry name" value="FSH1"/>
    <property type="match status" value="1"/>
</dbReference>
<evidence type="ECO:0000259" key="3">
    <source>
        <dbReference type="Pfam" id="PF03959"/>
    </source>
</evidence>
<dbReference type="GO" id="GO:0016787">
    <property type="term" value="F:hydrolase activity"/>
    <property type="evidence" value="ECO:0007669"/>
    <property type="project" value="UniProtKB-KW"/>
</dbReference>
<dbReference type="GO" id="GO:0032526">
    <property type="term" value="P:response to retinoic acid"/>
    <property type="evidence" value="ECO:0007669"/>
    <property type="project" value="TreeGrafter"/>
</dbReference>
<evidence type="ECO:0000256" key="2">
    <source>
        <dbReference type="ARBA" id="ARBA00022801"/>
    </source>
</evidence>
<dbReference type="EMBL" id="GBYB01010210">
    <property type="protein sequence ID" value="JAG79977.1"/>
    <property type="molecule type" value="Transcribed_RNA"/>
</dbReference>
<proteinExistence type="inferred from homology"/>
<evidence type="ECO:0000256" key="1">
    <source>
        <dbReference type="ARBA" id="ARBA00005863"/>
    </source>
</evidence>
<evidence type="ECO:0000313" key="6">
    <source>
        <dbReference type="RefSeq" id="XP_011305058.1"/>
    </source>
</evidence>
<dbReference type="InterPro" id="IPR050593">
    <property type="entry name" value="LovG"/>
</dbReference>
<dbReference type="GeneID" id="105267709"/>
<sequence>MEMSAENRKMKILAIHGYYQSGAIFRSKLGSLRKGFKKIEFVFAEAPHAVPPGQFANDGEEAGGGKGWWFNTESHYFKATEPSNLSVGYEESLEYIEKLFQEEGPFDGILGFSQGASFVSILCALQQKKLSPINFKFAVLISGFKSLCAPHEKFYDEPIDLPTLHVFGESDKIIPTEMARELSDLFVNKKLVIHEGGHYVPSKKHIYQDFFNEMNENN</sequence>
<dbReference type="KEGG" id="fas:105267709"/>
<evidence type="ECO:0000313" key="5">
    <source>
        <dbReference type="Proteomes" id="UP000694866"/>
    </source>
</evidence>
<keyword evidence="2" id="KW-0378">Hydrolase</keyword>
<comment type="similarity">
    <text evidence="1">Belongs to the LovG family.</text>
</comment>
<organism evidence="4">
    <name type="scientific">Fopius arisanus</name>
    <dbReference type="NCBI Taxonomy" id="64838"/>
    <lineage>
        <taxon>Eukaryota</taxon>
        <taxon>Metazoa</taxon>
        <taxon>Ecdysozoa</taxon>
        <taxon>Arthropoda</taxon>
        <taxon>Hexapoda</taxon>
        <taxon>Insecta</taxon>
        <taxon>Pterygota</taxon>
        <taxon>Neoptera</taxon>
        <taxon>Endopterygota</taxon>
        <taxon>Hymenoptera</taxon>
        <taxon>Apocrita</taxon>
        <taxon>Ichneumonoidea</taxon>
        <taxon>Braconidae</taxon>
        <taxon>Opiinae</taxon>
        <taxon>Fopius</taxon>
    </lineage>
</organism>
<dbReference type="OrthoDB" id="414698at2759"/>
<dbReference type="PANTHER" id="PTHR48070">
    <property type="entry name" value="ESTERASE OVCA2"/>
    <property type="match status" value="1"/>
</dbReference>
<keyword evidence="5" id="KW-1185">Reference proteome</keyword>
<dbReference type="GO" id="GO:0005737">
    <property type="term" value="C:cytoplasm"/>
    <property type="evidence" value="ECO:0007669"/>
    <property type="project" value="TreeGrafter"/>
</dbReference>
<dbReference type="InterPro" id="IPR005645">
    <property type="entry name" value="FSH-like_dom"/>
</dbReference>
<evidence type="ECO:0000313" key="4">
    <source>
        <dbReference type="EMBL" id="JAG79977.1"/>
    </source>
</evidence>
<accession>A0A9R1T9N2</accession>
<name>A0A0C9RP59_9HYME</name>
<accession>A0A0C9RP59</accession>
<dbReference type="GO" id="GO:0005634">
    <property type="term" value="C:nucleus"/>
    <property type="evidence" value="ECO:0007669"/>
    <property type="project" value="TreeGrafter"/>
</dbReference>
<dbReference type="FunFam" id="3.40.50.1820:FF:000073">
    <property type="entry name" value="esterase OVCA2 isoform X6"/>
    <property type="match status" value="1"/>
</dbReference>